<feature type="transmembrane region" description="Helical" evidence="5">
    <location>
        <begin position="500"/>
        <end position="519"/>
    </location>
</feature>
<evidence type="ECO:0000313" key="6">
    <source>
        <dbReference type="EMBL" id="RNA14150.1"/>
    </source>
</evidence>
<gene>
    <name evidence="6" type="ORF">BpHYR1_043664</name>
</gene>
<evidence type="ECO:0000256" key="3">
    <source>
        <dbReference type="ARBA" id="ARBA00022989"/>
    </source>
</evidence>
<keyword evidence="2 5" id="KW-0812">Transmembrane</keyword>
<name>A0A3M7QS26_BRAPC</name>
<comment type="caution">
    <text evidence="6">The sequence shown here is derived from an EMBL/GenBank/DDBJ whole genome shotgun (WGS) entry which is preliminary data.</text>
</comment>
<sequence length="544" mass="62085">MTLSEQKTSKTSINPLRKDLVNIIFLMFLYFLQAIPLGLTGSLPYILSSHKVSYADQGTFSFAFWPFSLKLLWAPLVDSLFIAKFGKRKSWLIPTQYLLGFYMIYYSSIVNQIIENDRMENKNPNNIYLITCIFFAMSFLAATQDIVVDGWALTILSKENMSWSSTCESTGGTFGWFVGNVLFLVIESAEFSNSYIRPLFGLEAQSYGIVTLETFMKFFGFIFVVTTTLVLIFKKEEINGSNSDAQSYSLLETYKLVFKIATLPSILKLFFVLFSMRIAFSIEPLSFLKLIESGVPREKLGLLAVPLTPLQVLLPFTISKFVSHSNPFEYLGKAYFVRIVLSLVFAGWVFVSPTFKNADGYSLNFFLVCILLQAIHSTVLYSIHMPIMYFFTRISDKNIGATYLTFLNTISNLSNVRRFFFLKIKIFNYLKARSSINTASLFLANFLSIKYCSHDLKGMHLNGSLVQNVVALKQQNECSSKDGVLSCNESGGQCETYLDAYYLQTFVCFLFGLAWLIWLKKYLFQLQKLPESSWKIHLNKVKLN</sequence>
<proteinExistence type="predicted"/>
<dbReference type="STRING" id="10195.A0A3M7QS26"/>
<accession>A0A3M7QS26</accession>
<dbReference type="PANTHER" id="PTHR12778:SF9">
    <property type="entry name" value="ACETYL-COENZYME A TRANSPORTER 1"/>
    <property type="match status" value="1"/>
</dbReference>
<dbReference type="SUPFAM" id="SSF103473">
    <property type="entry name" value="MFS general substrate transporter"/>
    <property type="match status" value="1"/>
</dbReference>
<comment type="subcellular location">
    <subcellularLocation>
        <location evidence="1">Membrane</location>
        <topology evidence="1">Multi-pass membrane protein</topology>
    </subcellularLocation>
</comment>
<feature type="transmembrane region" description="Helical" evidence="5">
    <location>
        <begin position="363"/>
        <end position="383"/>
    </location>
</feature>
<dbReference type="InterPro" id="IPR036259">
    <property type="entry name" value="MFS_trans_sf"/>
</dbReference>
<feature type="transmembrane region" description="Helical" evidence="5">
    <location>
        <begin position="206"/>
        <end position="233"/>
    </location>
</feature>
<dbReference type="GO" id="GO:0016020">
    <property type="term" value="C:membrane"/>
    <property type="evidence" value="ECO:0007669"/>
    <property type="project" value="UniProtKB-SubCell"/>
</dbReference>
<evidence type="ECO:0000256" key="5">
    <source>
        <dbReference type="SAM" id="Phobius"/>
    </source>
</evidence>
<dbReference type="InterPro" id="IPR004752">
    <property type="entry name" value="AmpG_permease/AT-1"/>
</dbReference>
<organism evidence="6 7">
    <name type="scientific">Brachionus plicatilis</name>
    <name type="common">Marine rotifer</name>
    <name type="synonym">Brachionus muelleri</name>
    <dbReference type="NCBI Taxonomy" id="10195"/>
    <lineage>
        <taxon>Eukaryota</taxon>
        <taxon>Metazoa</taxon>
        <taxon>Spiralia</taxon>
        <taxon>Gnathifera</taxon>
        <taxon>Rotifera</taxon>
        <taxon>Eurotatoria</taxon>
        <taxon>Monogononta</taxon>
        <taxon>Pseudotrocha</taxon>
        <taxon>Ploima</taxon>
        <taxon>Brachionidae</taxon>
        <taxon>Brachionus</taxon>
    </lineage>
</organism>
<reference evidence="6 7" key="1">
    <citation type="journal article" date="2018" name="Sci. Rep.">
        <title>Genomic signatures of local adaptation to the degree of environmental predictability in rotifers.</title>
        <authorList>
            <person name="Franch-Gras L."/>
            <person name="Hahn C."/>
            <person name="Garcia-Roger E.M."/>
            <person name="Carmona M.J."/>
            <person name="Serra M."/>
            <person name="Gomez A."/>
        </authorList>
    </citation>
    <scope>NUCLEOTIDE SEQUENCE [LARGE SCALE GENOMIC DNA]</scope>
    <source>
        <strain evidence="6">HYR1</strain>
    </source>
</reference>
<dbReference type="GO" id="GO:0008521">
    <property type="term" value="F:acetyl-CoA transmembrane transporter activity"/>
    <property type="evidence" value="ECO:0007669"/>
    <property type="project" value="InterPro"/>
</dbReference>
<evidence type="ECO:0000313" key="7">
    <source>
        <dbReference type="Proteomes" id="UP000276133"/>
    </source>
</evidence>
<feature type="transmembrane region" description="Helical" evidence="5">
    <location>
        <begin position="97"/>
        <end position="114"/>
    </location>
</feature>
<dbReference type="GO" id="GO:0035348">
    <property type="term" value="P:acetyl-CoA transmembrane transport"/>
    <property type="evidence" value="ECO:0007669"/>
    <property type="project" value="InterPro"/>
</dbReference>
<dbReference type="EMBL" id="REGN01005251">
    <property type="protein sequence ID" value="RNA14150.1"/>
    <property type="molecule type" value="Genomic_DNA"/>
</dbReference>
<dbReference type="OrthoDB" id="6415790at2759"/>
<feature type="transmembrane region" description="Helical" evidence="5">
    <location>
        <begin position="330"/>
        <end position="351"/>
    </location>
</feature>
<feature type="transmembrane region" description="Helical" evidence="5">
    <location>
        <begin position="426"/>
        <end position="449"/>
    </location>
</feature>
<feature type="transmembrane region" description="Helical" evidence="5">
    <location>
        <begin position="126"/>
        <end position="148"/>
    </location>
</feature>
<dbReference type="Pfam" id="PF13000">
    <property type="entry name" value="Acatn"/>
    <property type="match status" value="3"/>
</dbReference>
<evidence type="ECO:0000256" key="2">
    <source>
        <dbReference type="ARBA" id="ARBA00022692"/>
    </source>
</evidence>
<keyword evidence="7" id="KW-1185">Reference proteome</keyword>
<feature type="transmembrane region" description="Helical" evidence="5">
    <location>
        <begin position="20"/>
        <end position="47"/>
    </location>
</feature>
<dbReference type="AlphaFoldDB" id="A0A3M7QS26"/>
<dbReference type="Proteomes" id="UP000276133">
    <property type="component" value="Unassembled WGS sequence"/>
</dbReference>
<evidence type="ECO:0000256" key="1">
    <source>
        <dbReference type="ARBA" id="ARBA00004141"/>
    </source>
</evidence>
<keyword evidence="3 5" id="KW-1133">Transmembrane helix</keyword>
<feature type="transmembrane region" description="Helical" evidence="5">
    <location>
        <begin position="256"/>
        <end position="280"/>
    </location>
</feature>
<evidence type="ECO:0000256" key="4">
    <source>
        <dbReference type="ARBA" id="ARBA00023136"/>
    </source>
</evidence>
<keyword evidence="4 5" id="KW-0472">Membrane</keyword>
<dbReference type="InterPro" id="IPR024371">
    <property type="entry name" value="AcetylCoA_trans_1-like"/>
</dbReference>
<protein>
    <submittedName>
        <fullName evidence="6">Acetyl-coenzyme A transporter 1</fullName>
    </submittedName>
</protein>
<dbReference type="PANTHER" id="PTHR12778">
    <property type="entry name" value="SOLUTE CARRIER FAMILY 33 ACETYL-COA TRANSPORTER -RELATED"/>
    <property type="match status" value="1"/>
</dbReference>
<feature type="transmembrane region" description="Helical" evidence="5">
    <location>
        <begin position="300"/>
        <end position="318"/>
    </location>
</feature>